<dbReference type="PROSITE" id="PS50093">
    <property type="entry name" value="PKD"/>
    <property type="match status" value="2"/>
</dbReference>
<dbReference type="InterPro" id="IPR039424">
    <property type="entry name" value="SBP_5"/>
</dbReference>
<evidence type="ECO:0000313" key="5">
    <source>
        <dbReference type="Proteomes" id="UP000002518"/>
    </source>
</evidence>
<dbReference type="Gene3D" id="3.40.190.10">
    <property type="entry name" value="Periplasmic binding protein-like II"/>
    <property type="match status" value="1"/>
</dbReference>
<keyword evidence="5" id="KW-1185">Reference proteome</keyword>
<feature type="domain" description="PKD" evidence="3">
    <location>
        <begin position="210"/>
        <end position="257"/>
    </location>
</feature>
<dbReference type="eggNOG" id="arCOG01533">
    <property type="taxonomic scope" value="Archaea"/>
</dbReference>
<evidence type="ECO:0000259" key="3">
    <source>
        <dbReference type="PROSITE" id="PS50093"/>
    </source>
</evidence>
<feature type="domain" description="PKD" evidence="3">
    <location>
        <begin position="65"/>
        <end position="139"/>
    </location>
</feature>
<dbReference type="Gene3D" id="2.60.40.10">
    <property type="entry name" value="Immunoglobulins"/>
    <property type="match status" value="2"/>
</dbReference>
<evidence type="ECO:0000313" key="4">
    <source>
        <dbReference type="EMBL" id="BAA79259.2"/>
    </source>
</evidence>
<accession>Q9YFD7</accession>
<feature type="transmembrane region" description="Helical" evidence="2">
    <location>
        <begin position="7"/>
        <end position="29"/>
    </location>
</feature>
<feature type="region of interest" description="Disordered" evidence="1">
    <location>
        <begin position="34"/>
        <end position="60"/>
    </location>
</feature>
<dbReference type="GO" id="GO:1904680">
    <property type="term" value="F:peptide transmembrane transporter activity"/>
    <property type="evidence" value="ECO:0007669"/>
    <property type="project" value="TreeGrafter"/>
</dbReference>
<dbReference type="RefSeq" id="WP_010865653.1">
    <property type="nucleotide sequence ID" value="NC_000854.2"/>
</dbReference>
<sequence length="799" mass="90238">MSNSRSIGVRIAIAALIIVFIIVAAWQLFTTPGGGETASPTTTETVASPTEAPKETIAPEVNNPPYAIARASSLFAKVGEVIEFDGTLSKDPDGKIVEYVWDFGDGTTAFGAKVSHAYELPGSYIVVLTVKDDKGAVDTNDETLLYITVEIGDIPQSPDSPPVAVISSDKDIVTPGEEVSFDGSSSWAWVEKKEDDKVSIVKSVEAITEYVWDFGDGTTATGKSVTHTFEKPGSYPVKLTVKAVNGKTASAIKTIRVVEEKKGPAIQLKHPDTIIVARIGEPQGLDPAFAHDTASAEIIDNVYERLVWTTKNFKEIKPWLAERWEIKDNGTTYIFYIRKGVKFHNGEELTAYDVEYSFKRLLVLDLPQGHVRQIKPFLIDEWDPDQIDQAIRAIDKYTVVFKLKKPFAPFLRILASDYAFVIINKKWAIEHGDWDPSLPKSEWSKFRGKINDYIMRNPMGTGPYKMVEWVPGQRIVLERFEDYWQGPAPTKRVVIMFVPELSTRLLMLKNGDVDIADIPVSYKSQVENVPGITIFTGAATNVVEFIQFNFNISKIPEGDTIWPDFFTDVNVRKAFAYAFPYEEFIEKAYQGLAIRARACVPPGWPGYVEAYNYEYDPEKAAEYFKKAWGGRVWEEGFVITAFYNAGNEQRRIALELLAESLQKINPKFKLRVQALDWPVYLEKMENFELPLFAIGDWINYLDPHIAVEQQLASYSLFQSLGGGYSNPKVDELIKQAALETDPQKREELYKQIQLIALREDVPQIYTVYPTVFVVMRDWIQGYFYNPFYGGIWYYALTKG</sequence>
<dbReference type="CDD" id="cd08512">
    <property type="entry name" value="PBP2_NikA_DppA_OppA_like_7"/>
    <property type="match status" value="1"/>
</dbReference>
<dbReference type="Gene3D" id="3.90.76.10">
    <property type="entry name" value="Dipeptide-binding Protein, Domain 1"/>
    <property type="match status" value="1"/>
</dbReference>
<dbReference type="GO" id="GO:0015833">
    <property type="term" value="P:peptide transport"/>
    <property type="evidence" value="ECO:0007669"/>
    <property type="project" value="TreeGrafter"/>
</dbReference>
<dbReference type="CDD" id="cd00146">
    <property type="entry name" value="PKD"/>
    <property type="match status" value="2"/>
</dbReference>
<dbReference type="SUPFAM" id="SSF53850">
    <property type="entry name" value="Periplasmic binding protein-like II"/>
    <property type="match status" value="1"/>
</dbReference>
<keyword evidence="2" id="KW-1133">Transmembrane helix</keyword>
<dbReference type="Proteomes" id="UP000002518">
    <property type="component" value="Chromosome"/>
</dbReference>
<keyword evidence="2" id="KW-0812">Transmembrane</keyword>
<protein>
    <submittedName>
        <fullName evidence="4">ABC transporter, substrate-binding protein</fullName>
    </submittedName>
</protein>
<name>Q9YFD7_AERPE</name>
<proteinExistence type="predicted"/>
<gene>
    <name evidence="4" type="ordered locus">APE_0304.1</name>
</gene>
<dbReference type="KEGG" id="ape:APE_0304.1"/>
<dbReference type="InterPro" id="IPR023765">
    <property type="entry name" value="SBP_5_CS"/>
</dbReference>
<keyword evidence="2" id="KW-0472">Membrane</keyword>
<dbReference type="STRING" id="272557.APE_0304.1"/>
<reference evidence="4 5" key="1">
    <citation type="journal article" date="1999" name="DNA Res.">
        <title>Complete genome sequence of an aerobic hyper-thermophilic crenarchaeon, Aeropyrum pernix K1.</title>
        <authorList>
            <person name="Kawarabayasi Y."/>
            <person name="Hino Y."/>
            <person name="Horikawa H."/>
            <person name="Yamazaki S."/>
            <person name="Haikawa Y."/>
            <person name="Jin-no K."/>
            <person name="Takahashi M."/>
            <person name="Sekine M."/>
            <person name="Baba S."/>
            <person name="Ankai A."/>
            <person name="Kosugi H."/>
            <person name="Hosoyama A."/>
            <person name="Fukui S."/>
            <person name="Nagai Y."/>
            <person name="Nishijima K."/>
            <person name="Nakazawa H."/>
            <person name="Takamiya M."/>
            <person name="Masuda S."/>
            <person name="Funahashi T."/>
            <person name="Tanaka T."/>
            <person name="Kudoh Y."/>
            <person name="Yamazaki J."/>
            <person name="Kushida N."/>
            <person name="Oguchi A."/>
            <person name="Aoki K."/>
            <person name="Kubota K."/>
            <person name="Nakamura Y."/>
            <person name="Nomura N."/>
            <person name="Sako Y."/>
            <person name="Kikuchi H."/>
        </authorList>
    </citation>
    <scope>NUCLEOTIDE SEQUENCE [LARGE SCALE GENOMIC DNA]</scope>
    <source>
        <strain evidence="5">ATCC 700893 / DSM 11879 / JCM 9820 / NBRC 100138 / K1</strain>
    </source>
</reference>
<evidence type="ECO:0000256" key="1">
    <source>
        <dbReference type="SAM" id="MobiDB-lite"/>
    </source>
</evidence>
<dbReference type="PIR" id="G72720">
    <property type="entry name" value="G72720"/>
</dbReference>
<dbReference type="PANTHER" id="PTHR30290">
    <property type="entry name" value="PERIPLASMIC BINDING COMPONENT OF ABC TRANSPORTER"/>
    <property type="match status" value="1"/>
</dbReference>
<dbReference type="PANTHER" id="PTHR30290:SF34">
    <property type="entry name" value="ABC TRANSPORTER, PERIPLASMIC OLIGO-PEPTIDE BINDING PROTEIN, PUTATIVE-RELATED"/>
    <property type="match status" value="1"/>
</dbReference>
<dbReference type="InterPro" id="IPR000914">
    <property type="entry name" value="SBP_5_dom"/>
</dbReference>
<dbReference type="GeneID" id="1444530"/>
<dbReference type="PROSITE" id="PS01040">
    <property type="entry name" value="SBP_BACTERIAL_5"/>
    <property type="match status" value="1"/>
</dbReference>
<dbReference type="InterPro" id="IPR035986">
    <property type="entry name" value="PKD_dom_sf"/>
</dbReference>
<dbReference type="Gene3D" id="3.10.105.10">
    <property type="entry name" value="Dipeptide-binding Protein, Domain 3"/>
    <property type="match status" value="1"/>
</dbReference>
<dbReference type="SUPFAM" id="SSF49299">
    <property type="entry name" value="PKD domain"/>
    <property type="match status" value="2"/>
</dbReference>
<dbReference type="Pfam" id="PF18911">
    <property type="entry name" value="PKD_4"/>
    <property type="match status" value="2"/>
</dbReference>
<dbReference type="InterPro" id="IPR022409">
    <property type="entry name" value="PKD/Chitinase_dom"/>
</dbReference>
<dbReference type="EMBL" id="BA000002">
    <property type="protein sequence ID" value="BAA79259.2"/>
    <property type="molecule type" value="Genomic_DNA"/>
</dbReference>
<dbReference type="AlphaFoldDB" id="Q9YFD7"/>
<feature type="compositionally biased region" description="Polar residues" evidence="1">
    <location>
        <begin position="38"/>
        <end position="48"/>
    </location>
</feature>
<dbReference type="EnsemblBacteria" id="BAA79259">
    <property type="protein sequence ID" value="BAA79259"/>
    <property type="gene ID" value="APE_0304.1"/>
</dbReference>
<dbReference type="InterPro" id="IPR000601">
    <property type="entry name" value="PKD_dom"/>
</dbReference>
<dbReference type="InterPro" id="IPR013783">
    <property type="entry name" value="Ig-like_fold"/>
</dbReference>
<dbReference type="SMART" id="SM00089">
    <property type="entry name" value="PKD"/>
    <property type="match status" value="2"/>
</dbReference>
<dbReference type="Pfam" id="PF00496">
    <property type="entry name" value="SBP_bac_5"/>
    <property type="match status" value="1"/>
</dbReference>
<evidence type="ECO:0000256" key="2">
    <source>
        <dbReference type="SAM" id="Phobius"/>
    </source>
</evidence>
<organism evidence="4 5">
    <name type="scientific">Aeropyrum pernix (strain ATCC 700893 / DSM 11879 / JCM 9820 / NBRC 100138 / K1)</name>
    <dbReference type="NCBI Taxonomy" id="272557"/>
    <lineage>
        <taxon>Archaea</taxon>
        <taxon>Thermoproteota</taxon>
        <taxon>Thermoprotei</taxon>
        <taxon>Desulfurococcales</taxon>
        <taxon>Desulfurococcaceae</taxon>
        <taxon>Aeropyrum</taxon>
    </lineage>
</organism>